<feature type="region of interest" description="Disordered" evidence="1">
    <location>
        <begin position="1"/>
        <end position="30"/>
    </location>
</feature>
<dbReference type="Proteomes" id="UP000314294">
    <property type="component" value="Unassembled WGS sequence"/>
</dbReference>
<organism evidence="2 3">
    <name type="scientific">Liparis tanakae</name>
    <name type="common">Tanaka's snailfish</name>
    <dbReference type="NCBI Taxonomy" id="230148"/>
    <lineage>
        <taxon>Eukaryota</taxon>
        <taxon>Metazoa</taxon>
        <taxon>Chordata</taxon>
        <taxon>Craniata</taxon>
        <taxon>Vertebrata</taxon>
        <taxon>Euteleostomi</taxon>
        <taxon>Actinopterygii</taxon>
        <taxon>Neopterygii</taxon>
        <taxon>Teleostei</taxon>
        <taxon>Neoteleostei</taxon>
        <taxon>Acanthomorphata</taxon>
        <taxon>Eupercaria</taxon>
        <taxon>Perciformes</taxon>
        <taxon>Cottioidei</taxon>
        <taxon>Cottales</taxon>
        <taxon>Liparidae</taxon>
        <taxon>Liparis</taxon>
    </lineage>
</organism>
<evidence type="ECO:0000313" key="2">
    <source>
        <dbReference type="EMBL" id="TNN47476.1"/>
    </source>
</evidence>
<protein>
    <submittedName>
        <fullName evidence="2">Uncharacterized protein</fullName>
    </submittedName>
</protein>
<keyword evidence="3" id="KW-1185">Reference proteome</keyword>
<sequence length="68" mass="7678">MTHNPEESVKTRVGKRRDMLVSSGEANQRKVSTTDIIQATQCSLRLNDSAPHLRRQKVTDEGQQSIRS</sequence>
<evidence type="ECO:0000313" key="3">
    <source>
        <dbReference type="Proteomes" id="UP000314294"/>
    </source>
</evidence>
<gene>
    <name evidence="2" type="ORF">EYF80_042324</name>
</gene>
<name>A0A4Z2G1P3_9TELE</name>
<evidence type="ECO:0000256" key="1">
    <source>
        <dbReference type="SAM" id="MobiDB-lite"/>
    </source>
</evidence>
<proteinExistence type="predicted"/>
<dbReference type="EMBL" id="SRLO01000741">
    <property type="protein sequence ID" value="TNN47476.1"/>
    <property type="molecule type" value="Genomic_DNA"/>
</dbReference>
<feature type="region of interest" description="Disordered" evidence="1">
    <location>
        <begin position="47"/>
        <end position="68"/>
    </location>
</feature>
<feature type="compositionally biased region" description="Basic and acidic residues" evidence="1">
    <location>
        <begin position="1"/>
        <end position="10"/>
    </location>
</feature>
<accession>A0A4Z2G1P3</accession>
<dbReference type="AlphaFoldDB" id="A0A4Z2G1P3"/>
<comment type="caution">
    <text evidence="2">The sequence shown here is derived from an EMBL/GenBank/DDBJ whole genome shotgun (WGS) entry which is preliminary data.</text>
</comment>
<reference evidence="2 3" key="1">
    <citation type="submission" date="2019-03" db="EMBL/GenBank/DDBJ databases">
        <title>First draft genome of Liparis tanakae, snailfish: a comprehensive survey of snailfish specific genes.</title>
        <authorList>
            <person name="Kim W."/>
            <person name="Song I."/>
            <person name="Jeong J.-H."/>
            <person name="Kim D."/>
            <person name="Kim S."/>
            <person name="Ryu S."/>
            <person name="Song J.Y."/>
            <person name="Lee S.K."/>
        </authorList>
    </citation>
    <scope>NUCLEOTIDE SEQUENCE [LARGE SCALE GENOMIC DNA]</scope>
    <source>
        <tissue evidence="2">Muscle</tissue>
    </source>
</reference>